<keyword evidence="1" id="KW-0812">Transmembrane</keyword>
<dbReference type="GO" id="GO:0043164">
    <property type="term" value="P:Gram-negative-bacterium-type cell wall biogenesis"/>
    <property type="evidence" value="ECO:0007669"/>
    <property type="project" value="TreeGrafter"/>
</dbReference>
<evidence type="ECO:0000313" key="3">
    <source>
        <dbReference type="EMBL" id="QEC78319.1"/>
    </source>
</evidence>
<name>A0A5B8W456_9SPHI</name>
<dbReference type="InterPro" id="IPR051599">
    <property type="entry name" value="Cell_Envelope_Assoc"/>
</dbReference>
<dbReference type="GO" id="GO:0000270">
    <property type="term" value="P:peptidoglycan metabolic process"/>
    <property type="evidence" value="ECO:0007669"/>
    <property type="project" value="TreeGrafter"/>
</dbReference>
<dbReference type="OrthoDB" id="9782395at2"/>
<accession>A0A5B8W456</accession>
<feature type="domain" description="DUF218" evidence="2">
    <location>
        <begin position="77"/>
        <end position="241"/>
    </location>
</feature>
<reference evidence="3 4" key="1">
    <citation type="journal article" date="2013" name="J. Microbiol.">
        <title>Mucilaginibacter ginsenosidivorax sp. nov., with ginsenoside converting activity isolated from sediment.</title>
        <authorList>
            <person name="Kim J.K."/>
            <person name="Choi T.E."/>
            <person name="Liu Q.M."/>
            <person name="Park H.Y."/>
            <person name="Yi T.H."/>
            <person name="Yoon M.H."/>
            <person name="Kim S.C."/>
            <person name="Im W.T."/>
        </authorList>
    </citation>
    <scope>NUCLEOTIDE SEQUENCE [LARGE SCALE GENOMIC DNA]</scope>
    <source>
        <strain evidence="3 4">KHI28</strain>
    </source>
</reference>
<protein>
    <submittedName>
        <fullName evidence="3">YdcF family protein</fullName>
    </submittedName>
</protein>
<dbReference type="InterPro" id="IPR003848">
    <property type="entry name" value="DUF218"/>
</dbReference>
<dbReference type="GO" id="GO:0005886">
    <property type="term" value="C:plasma membrane"/>
    <property type="evidence" value="ECO:0007669"/>
    <property type="project" value="TreeGrafter"/>
</dbReference>
<evidence type="ECO:0000256" key="1">
    <source>
        <dbReference type="SAM" id="Phobius"/>
    </source>
</evidence>
<dbReference type="RefSeq" id="WP_147056847.1">
    <property type="nucleotide sequence ID" value="NZ_CP042437.1"/>
</dbReference>
<dbReference type="Pfam" id="PF02698">
    <property type="entry name" value="DUF218"/>
    <property type="match status" value="1"/>
</dbReference>
<dbReference type="PANTHER" id="PTHR30336:SF4">
    <property type="entry name" value="ENVELOPE BIOGENESIS FACTOR ELYC"/>
    <property type="match status" value="1"/>
</dbReference>
<sequence length="251" mass="28124">MFFILSKILSFLLFPVLYVFVLLLIAVVTKNPKLKRRCLIWGVVLLWIFSAPLFLNLLANTWDIAPVKLPPGKTYSAAIILGGFASENKQGQGVFNWAADRFIQGILLQRNGQAKKIVISGGNSSLVPGTFREGNFVLQQLQTLQIPDSCILIENQARNTLENASLTKALLLKNKQQGPYLLVTSAFHMRRAMQIFKSQHVDVIPYPCNVISGDLQWSLFELIPSAEVLSRWNLYIKEIIGFTVNYLSGKG</sequence>
<dbReference type="Proteomes" id="UP000321362">
    <property type="component" value="Chromosome"/>
</dbReference>
<dbReference type="InterPro" id="IPR014729">
    <property type="entry name" value="Rossmann-like_a/b/a_fold"/>
</dbReference>
<proteinExistence type="predicted"/>
<organism evidence="3 4">
    <name type="scientific">Mucilaginibacter ginsenosidivorax</name>
    <dbReference type="NCBI Taxonomy" id="862126"/>
    <lineage>
        <taxon>Bacteria</taxon>
        <taxon>Pseudomonadati</taxon>
        <taxon>Bacteroidota</taxon>
        <taxon>Sphingobacteriia</taxon>
        <taxon>Sphingobacteriales</taxon>
        <taxon>Sphingobacteriaceae</taxon>
        <taxon>Mucilaginibacter</taxon>
    </lineage>
</organism>
<dbReference type="AlphaFoldDB" id="A0A5B8W456"/>
<dbReference type="PANTHER" id="PTHR30336">
    <property type="entry name" value="INNER MEMBRANE PROTEIN, PROBABLE PERMEASE"/>
    <property type="match status" value="1"/>
</dbReference>
<keyword evidence="1" id="KW-1133">Transmembrane helix</keyword>
<evidence type="ECO:0000313" key="4">
    <source>
        <dbReference type="Proteomes" id="UP000321362"/>
    </source>
</evidence>
<feature type="transmembrane region" description="Helical" evidence="1">
    <location>
        <begin position="6"/>
        <end position="27"/>
    </location>
</feature>
<gene>
    <name evidence="3" type="ORF">FSB76_21110</name>
</gene>
<dbReference type="CDD" id="cd06259">
    <property type="entry name" value="YdcF-like"/>
    <property type="match status" value="1"/>
</dbReference>
<dbReference type="KEGG" id="mgk:FSB76_21110"/>
<keyword evidence="1" id="KW-0472">Membrane</keyword>
<feature type="transmembrane region" description="Helical" evidence="1">
    <location>
        <begin position="39"/>
        <end position="59"/>
    </location>
</feature>
<keyword evidence="4" id="KW-1185">Reference proteome</keyword>
<dbReference type="Gene3D" id="3.40.50.620">
    <property type="entry name" value="HUPs"/>
    <property type="match status" value="1"/>
</dbReference>
<evidence type="ECO:0000259" key="2">
    <source>
        <dbReference type="Pfam" id="PF02698"/>
    </source>
</evidence>
<dbReference type="EMBL" id="CP042437">
    <property type="protein sequence ID" value="QEC78319.1"/>
    <property type="molecule type" value="Genomic_DNA"/>
</dbReference>